<feature type="domain" description="NB-ARC" evidence="4">
    <location>
        <begin position="289"/>
        <end position="481"/>
    </location>
</feature>
<accession>A0A2P5FLH6</accession>
<dbReference type="GO" id="GO:0043531">
    <property type="term" value="F:ADP binding"/>
    <property type="evidence" value="ECO:0007669"/>
    <property type="project" value="InterPro"/>
</dbReference>
<protein>
    <submittedName>
        <fullName evidence="9">NB-ARC domain, LRR domain containing protein</fullName>
    </submittedName>
</protein>
<dbReference type="SUPFAM" id="SSF52058">
    <property type="entry name" value="L domain-like"/>
    <property type="match status" value="1"/>
</dbReference>
<feature type="domain" description="Disease resistance N-terminal" evidence="6">
    <location>
        <begin position="140"/>
        <end position="222"/>
    </location>
</feature>
<keyword evidence="2" id="KW-0547">Nucleotide-binding</keyword>
<dbReference type="PANTHER" id="PTHR23155:SF1193">
    <property type="entry name" value="DISEASE RESISTANCE PROTEIN RPP13-RELATED"/>
    <property type="match status" value="1"/>
</dbReference>
<feature type="domain" description="Disease resistance R13L4/SHOC-2-like LRR" evidence="8">
    <location>
        <begin position="709"/>
        <end position="1033"/>
    </location>
</feature>
<dbReference type="InterPro" id="IPR002156">
    <property type="entry name" value="RNaseH_domain"/>
</dbReference>
<dbReference type="InterPro" id="IPR055414">
    <property type="entry name" value="LRR_R13L4/SHOC2-like"/>
</dbReference>
<dbReference type="InParanoid" id="A0A2P5FLH6"/>
<dbReference type="Pfam" id="PF23598">
    <property type="entry name" value="LRR_14"/>
    <property type="match status" value="1"/>
</dbReference>
<comment type="caution">
    <text evidence="9">The sequence shown here is derived from an EMBL/GenBank/DDBJ whole genome shotgun (WGS) entry which is preliminary data.</text>
</comment>
<dbReference type="CDD" id="cd14798">
    <property type="entry name" value="RX-CC_like"/>
    <property type="match status" value="1"/>
</dbReference>
<dbReference type="InterPro" id="IPR032675">
    <property type="entry name" value="LRR_dom_sf"/>
</dbReference>
<evidence type="ECO:0000259" key="8">
    <source>
        <dbReference type="Pfam" id="PF23598"/>
    </source>
</evidence>
<feature type="domain" description="Disease resistance protein winged helix" evidence="7">
    <location>
        <begin position="573"/>
        <end position="648"/>
    </location>
</feature>
<evidence type="ECO:0000256" key="2">
    <source>
        <dbReference type="ARBA" id="ARBA00022741"/>
    </source>
</evidence>
<dbReference type="OrthoDB" id="646178at2759"/>
<dbReference type="Gene3D" id="3.80.10.10">
    <property type="entry name" value="Ribonuclease Inhibitor"/>
    <property type="match status" value="2"/>
</dbReference>
<dbReference type="InterPro" id="IPR044730">
    <property type="entry name" value="RNase_H-like_dom_plant"/>
</dbReference>
<keyword evidence="10" id="KW-1185">Reference proteome</keyword>
<dbReference type="GO" id="GO:0098542">
    <property type="term" value="P:defense response to other organism"/>
    <property type="evidence" value="ECO:0007669"/>
    <property type="project" value="TreeGrafter"/>
</dbReference>
<dbReference type="Pfam" id="PF00931">
    <property type="entry name" value="NB-ARC"/>
    <property type="match status" value="1"/>
</dbReference>
<evidence type="ECO:0000256" key="1">
    <source>
        <dbReference type="ARBA" id="ARBA00022737"/>
    </source>
</evidence>
<dbReference type="AlphaFoldDB" id="A0A2P5FLH6"/>
<dbReference type="FunFam" id="1.10.10.10:FF:000322">
    <property type="entry name" value="Probable disease resistance protein At1g63360"/>
    <property type="match status" value="1"/>
</dbReference>
<dbReference type="InterPro" id="IPR002182">
    <property type="entry name" value="NB-ARC"/>
</dbReference>
<dbReference type="InterPro" id="IPR058922">
    <property type="entry name" value="WHD_DRP"/>
</dbReference>
<organism evidence="9 10">
    <name type="scientific">Trema orientale</name>
    <name type="common">Charcoal tree</name>
    <name type="synonym">Celtis orientalis</name>
    <dbReference type="NCBI Taxonomy" id="63057"/>
    <lineage>
        <taxon>Eukaryota</taxon>
        <taxon>Viridiplantae</taxon>
        <taxon>Streptophyta</taxon>
        <taxon>Embryophyta</taxon>
        <taxon>Tracheophyta</taxon>
        <taxon>Spermatophyta</taxon>
        <taxon>Magnoliopsida</taxon>
        <taxon>eudicotyledons</taxon>
        <taxon>Gunneridae</taxon>
        <taxon>Pentapetalae</taxon>
        <taxon>rosids</taxon>
        <taxon>fabids</taxon>
        <taxon>Rosales</taxon>
        <taxon>Cannabaceae</taxon>
        <taxon>Trema</taxon>
    </lineage>
</organism>
<dbReference type="FunFam" id="3.40.50.300:FF:001091">
    <property type="entry name" value="Probable disease resistance protein At1g61300"/>
    <property type="match status" value="1"/>
</dbReference>
<dbReference type="GO" id="GO:0003676">
    <property type="term" value="F:nucleic acid binding"/>
    <property type="evidence" value="ECO:0007669"/>
    <property type="project" value="InterPro"/>
</dbReference>
<dbReference type="Pfam" id="PF13456">
    <property type="entry name" value="RVT_3"/>
    <property type="match status" value="1"/>
</dbReference>
<dbReference type="Gene3D" id="1.10.10.10">
    <property type="entry name" value="Winged helix-like DNA-binding domain superfamily/Winged helix DNA-binding domain"/>
    <property type="match status" value="1"/>
</dbReference>
<dbReference type="PRINTS" id="PR00364">
    <property type="entry name" value="DISEASERSIST"/>
</dbReference>
<dbReference type="InterPro" id="IPR036397">
    <property type="entry name" value="RNaseH_sf"/>
</dbReference>
<evidence type="ECO:0000259" key="4">
    <source>
        <dbReference type="Pfam" id="PF00931"/>
    </source>
</evidence>
<dbReference type="Gene3D" id="1.20.5.4130">
    <property type="match status" value="1"/>
</dbReference>
<dbReference type="Pfam" id="PF18052">
    <property type="entry name" value="Rx_N"/>
    <property type="match status" value="1"/>
</dbReference>
<sequence length="1090" mass="125704">MSCYKVEVVEAIALRKCIKFAQDTCLSQILIKSDFLNVVNLINGTLSSKGEIGVIINDIQQLLTLLPESRVHYVTRTYNTTAHVLAKWALNNEELNPGDEEDDGVVISGKIDQLYIMFMRVKTGVSMAAELVVTKLGEAVVSQAVQRIADLLIQEAASLRSVKDDIKNLQIELTCMQSFLKDADRKQEQDELVRIWIAEVRDIACEIEDVIETYIFQVHSSYRKAFLLRKLRTRVNAIMDRLRSINDRRQRYQIEFSRGEGSNSLRNLRRSYPDDEEEDMISLNETTMAMKVQLMKEEDRLCVVSIVGMGGLGKTTLAKKVYNDTDVKKHFDCHAWVFISQQFVPGEVLSEILMQVGFQHNRREERSLGKDKCTKEFLEERKSKREILKGLEDRELVDLLKKVLEDKRYLVILDDIWSIDAWYRIESAFPKQKMGSKVVFTTRIKEVAISADPYSTPIEPPLLTPTESWELLQRKVFPRDSSGECACPSEFEELGKELVGKCGGLPLAIVVLGGLLRTKSSLEGWENVRKYVKSHFINKIKSHQSYRVEDILHLSFQDLPYYLKPCFLYLGTFPEDSEIQRRKLIRLWIAEGFIPKTRKEEVEGTTMEDVANQYLRELIDRYMIQVDKRDHTGKGVKTCRLHDLMRDFCISKSCEEIFFGIMDQNKMNMIAAETSSVQNSTTARSRRITIHGNHGLYNYASWTEQVHPHLRSLLGFGVYRLPTLSLSNKNFVLLRVLVLDFHKFSFPNAKLLTGIGNLIFLRYLRIRGSFIDGLILPHSIGNLRNLHTLDIQNCEAKLPWTMSRLTSLRHLSLPYRYEHARGCPISRVHLFGKYTLSNIETLKGIHARDLVRNGAFLKLSNVRNLKIEKFKSSEEVSLVLGSLHSRLGCLRSLGMYLWEGEFPNLELLSQCHELTNLHLCGDLSLQSFSVLPKGLAKLELNFVLLNRDKLAVLEKLPNLRILQMSYDLLYCEIFINNTSTRRPEEYKWVCSANGFPKLEILKFCALHSLEEWEMEEGAMPNLKRLDITICRQLRRIPEGLKYVTTLLELNISRMQKVFEDRLRVEDGIEGEDYYKVRHIPKISFSHTEGI</sequence>
<dbReference type="EMBL" id="JXTC01000023">
    <property type="protein sequence ID" value="PON98641.1"/>
    <property type="molecule type" value="Genomic_DNA"/>
</dbReference>
<evidence type="ECO:0000256" key="3">
    <source>
        <dbReference type="ARBA" id="ARBA00022821"/>
    </source>
</evidence>
<dbReference type="InterPro" id="IPR042197">
    <property type="entry name" value="Apaf_helical"/>
</dbReference>
<dbReference type="InterPro" id="IPR041118">
    <property type="entry name" value="Rx_N"/>
</dbReference>
<dbReference type="Proteomes" id="UP000237000">
    <property type="component" value="Unassembled WGS sequence"/>
</dbReference>
<proteinExistence type="predicted"/>
<dbReference type="PANTHER" id="PTHR23155">
    <property type="entry name" value="DISEASE RESISTANCE PROTEIN RP"/>
    <property type="match status" value="1"/>
</dbReference>
<keyword evidence="1" id="KW-0677">Repeat</keyword>
<dbReference type="InterPro" id="IPR044974">
    <property type="entry name" value="Disease_R_plants"/>
</dbReference>
<dbReference type="InterPro" id="IPR036388">
    <property type="entry name" value="WH-like_DNA-bd_sf"/>
</dbReference>
<feature type="domain" description="RNase H type-1" evidence="5">
    <location>
        <begin position="2"/>
        <end position="89"/>
    </location>
</feature>
<gene>
    <name evidence="9" type="ORF">TorRG33x02_055410</name>
</gene>
<dbReference type="Gene3D" id="3.40.50.300">
    <property type="entry name" value="P-loop containing nucleotide triphosphate hydrolases"/>
    <property type="match status" value="1"/>
</dbReference>
<dbReference type="InterPro" id="IPR038005">
    <property type="entry name" value="RX-like_CC"/>
</dbReference>
<dbReference type="InterPro" id="IPR027417">
    <property type="entry name" value="P-loop_NTPase"/>
</dbReference>
<evidence type="ECO:0000259" key="6">
    <source>
        <dbReference type="Pfam" id="PF18052"/>
    </source>
</evidence>
<evidence type="ECO:0000313" key="9">
    <source>
        <dbReference type="EMBL" id="PON98641.1"/>
    </source>
</evidence>
<keyword evidence="3" id="KW-0611">Plant defense</keyword>
<dbReference type="GO" id="GO:0004523">
    <property type="term" value="F:RNA-DNA hybrid ribonuclease activity"/>
    <property type="evidence" value="ECO:0007669"/>
    <property type="project" value="InterPro"/>
</dbReference>
<dbReference type="Gene3D" id="3.30.420.10">
    <property type="entry name" value="Ribonuclease H-like superfamily/Ribonuclease H"/>
    <property type="match status" value="1"/>
</dbReference>
<name>A0A2P5FLH6_TREOI</name>
<evidence type="ECO:0000259" key="7">
    <source>
        <dbReference type="Pfam" id="PF23559"/>
    </source>
</evidence>
<dbReference type="SUPFAM" id="SSF52540">
    <property type="entry name" value="P-loop containing nucleoside triphosphate hydrolases"/>
    <property type="match status" value="1"/>
</dbReference>
<dbReference type="CDD" id="cd06222">
    <property type="entry name" value="RNase_H_like"/>
    <property type="match status" value="1"/>
</dbReference>
<reference evidence="10" key="1">
    <citation type="submission" date="2016-06" db="EMBL/GenBank/DDBJ databases">
        <title>Parallel loss of symbiosis genes in relatives of nitrogen-fixing non-legume Parasponia.</title>
        <authorList>
            <person name="Van Velzen R."/>
            <person name="Holmer R."/>
            <person name="Bu F."/>
            <person name="Rutten L."/>
            <person name="Van Zeijl A."/>
            <person name="Liu W."/>
            <person name="Santuari L."/>
            <person name="Cao Q."/>
            <person name="Sharma T."/>
            <person name="Shen D."/>
            <person name="Roswanjaya Y."/>
            <person name="Wardhani T."/>
            <person name="Kalhor M.S."/>
            <person name="Jansen J."/>
            <person name="Van den Hoogen J."/>
            <person name="Gungor B."/>
            <person name="Hartog M."/>
            <person name="Hontelez J."/>
            <person name="Verver J."/>
            <person name="Yang W.-C."/>
            <person name="Schijlen E."/>
            <person name="Repin R."/>
            <person name="Schilthuizen M."/>
            <person name="Schranz E."/>
            <person name="Heidstra R."/>
            <person name="Miyata K."/>
            <person name="Fedorova E."/>
            <person name="Kohlen W."/>
            <person name="Bisseling T."/>
            <person name="Smit S."/>
            <person name="Geurts R."/>
        </authorList>
    </citation>
    <scope>NUCLEOTIDE SEQUENCE [LARGE SCALE GENOMIC DNA]</scope>
    <source>
        <strain evidence="10">cv. RG33-2</strain>
    </source>
</reference>
<dbReference type="Gene3D" id="1.10.8.430">
    <property type="entry name" value="Helical domain of apoptotic protease-activating factors"/>
    <property type="match status" value="1"/>
</dbReference>
<dbReference type="Pfam" id="PF23559">
    <property type="entry name" value="WHD_DRP"/>
    <property type="match status" value="1"/>
</dbReference>
<evidence type="ECO:0000313" key="10">
    <source>
        <dbReference type="Proteomes" id="UP000237000"/>
    </source>
</evidence>
<dbReference type="FunFam" id="1.10.8.430:FF:000003">
    <property type="entry name" value="Probable disease resistance protein At5g66910"/>
    <property type="match status" value="1"/>
</dbReference>
<evidence type="ECO:0000259" key="5">
    <source>
        <dbReference type="Pfam" id="PF13456"/>
    </source>
</evidence>